<dbReference type="InterPro" id="IPR000504">
    <property type="entry name" value="RRM_dom"/>
</dbReference>
<dbReference type="CDD" id="cd16618">
    <property type="entry name" value="mRING-HC-C4C4_CNOT4"/>
    <property type="match status" value="1"/>
</dbReference>
<dbReference type="InterPro" id="IPR039780">
    <property type="entry name" value="Mot2"/>
</dbReference>
<dbReference type="EMBL" id="JAJJMB010015809">
    <property type="protein sequence ID" value="KAI3852096.1"/>
    <property type="molecule type" value="Genomic_DNA"/>
</dbReference>
<dbReference type="Pfam" id="PF14570">
    <property type="entry name" value="zf-RING_4"/>
    <property type="match status" value="1"/>
</dbReference>
<dbReference type="GO" id="GO:0004842">
    <property type="term" value="F:ubiquitin-protein transferase activity"/>
    <property type="evidence" value="ECO:0007669"/>
    <property type="project" value="InterPro"/>
</dbReference>
<feature type="region of interest" description="Disordered" evidence="3">
    <location>
        <begin position="879"/>
        <end position="905"/>
    </location>
</feature>
<dbReference type="InterPro" id="IPR012677">
    <property type="entry name" value="Nucleotide-bd_a/b_plait_sf"/>
</dbReference>
<dbReference type="PANTHER" id="PTHR12603:SF36">
    <property type="entry name" value="RNA BINDING (RRM_RBD_RNP MOTIFS) FAMILY PROTEIN"/>
    <property type="match status" value="1"/>
</dbReference>
<evidence type="ECO:0000259" key="5">
    <source>
        <dbReference type="PROSITE" id="PS50102"/>
    </source>
</evidence>
<dbReference type="SMART" id="SM00360">
    <property type="entry name" value="RRM"/>
    <property type="match status" value="1"/>
</dbReference>
<dbReference type="Proteomes" id="UP001202328">
    <property type="component" value="Unassembled WGS sequence"/>
</dbReference>
<feature type="compositionally biased region" description="Polar residues" evidence="3">
    <location>
        <begin position="387"/>
        <end position="402"/>
    </location>
</feature>
<feature type="non-terminal residue" evidence="6">
    <location>
        <position position="1108"/>
    </location>
</feature>
<organism evidence="6 7">
    <name type="scientific">Papaver atlanticum</name>
    <dbReference type="NCBI Taxonomy" id="357466"/>
    <lineage>
        <taxon>Eukaryota</taxon>
        <taxon>Viridiplantae</taxon>
        <taxon>Streptophyta</taxon>
        <taxon>Embryophyta</taxon>
        <taxon>Tracheophyta</taxon>
        <taxon>Spermatophyta</taxon>
        <taxon>Magnoliopsida</taxon>
        <taxon>Ranunculales</taxon>
        <taxon>Papaveraceae</taxon>
        <taxon>Papaveroideae</taxon>
        <taxon>Papaver</taxon>
    </lineage>
</organism>
<dbReference type="SUPFAM" id="SSF57850">
    <property type="entry name" value="RING/U-box"/>
    <property type="match status" value="1"/>
</dbReference>
<dbReference type="PROSITE" id="PS50089">
    <property type="entry name" value="ZF_RING_2"/>
    <property type="match status" value="1"/>
</dbReference>
<dbReference type="PROSITE" id="PS50102">
    <property type="entry name" value="RRM"/>
    <property type="match status" value="1"/>
</dbReference>
<dbReference type="InterPro" id="IPR001841">
    <property type="entry name" value="Znf_RING"/>
</dbReference>
<feature type="domain" description="RING-type" evidence="4">
    <location>
        <begin position="57"/>
        <end position="105"/>
    </location>
</feature>
<protein>
    <recommendedName>
        <fullName evidence="8">CCR4-NOT transcription complex subunit 4</fullName>
    </recommendedName>
</protein>
<evidence type="ECO:0000313" key="6">
    <source>
        <dbReference type="EMBL" id="KAI3852096.1"/>
    </source>
</evidence>
<keyword evidence="1" id="KW-0862">Zinc</keyword>
<name>A0AAD4S122_9MAGN</name>
<sequence>KQNKEKTTSSIHTEKEEEERFFGLVVFHRLHQPLLPFSSVFDLQTLITMSDEGEKVCPLCTEEMDLTDQQLRPCRCGYQVCVWCWHHIMEMAEKDNTEGRCPACRTPYDKEKIVGTAANCERLVAEISSERKIKSNKAKSKTDGRMRLSTVRVIQRNLVYIIGIPSNLADEDALQHKEYFGKYGKVLKVSISRTAGGAIQHSSNNTCSVYITYSKEEEAVRCIQSVHGYTLDGKPLRACFGTTKYCHAWLRNMSCSNPDCLYLHEIGTEEDSFSQDKIISAYTRSRAQQMTATSNNLDRRSGSMLPPPFDDFCIDDTESSAKPIPRSVPNISAPQPQIKTSPPNSSSGRSPVLPAAASWGLRASSGRHPATSSSSSDGLVNQKPDGSFSSIVASSTQTSTLHNDAGKRPVVNEESQALRLNDRVKPLESSKQNTFRDSKATEPDSNAKVMCIAAPASASLDNHISSRPASRHSEMVVTTPPVENLEFSGNEMGIKMPPEDTSPCRTTSDAEDENAAVNGTVDNLCSGLASIGMGNHLVAETGDAHVLNDKVPTHQSFSLHKDQAMQQYHLEDISDPPSSVPSRKFTTPDGVSFSTEQTGWSMELSSQAIPEVRNQVKEETSAFDEQSSKFPEPTHPLYSFNSSNSFKTSNHYSGHPFQLGDMCSTSNLGNTVTGTVQTKVDEVLPPFEYRNFLGSSVFNLNKVVNSPELTNSFDYSNFPPNMDDRKYRGRFNNAAAGGGGGGNGAVDMGESSIISDILSMDDVWPDSLTSSHNLAQLFSDTDRQNDTVKQSSSWTAQNNNQSRFSFARQEDVGYQRSSVEPSFGNIGSMANLHSSFQGLPENRDPYLDRHRNGFSSNFSGEPESFLSSQFSLPSDRLSAARGQISAPPGFSHPSRPAPPGFSSQERLDQTFDTLSGHHLFENSSMLRNQYPPQPTNSINDPEFIDPAILFVGKGRRPNGVNSLNGGLDMRSTYTPQRSVSPEDLRLQQLLMQQSISTHQNLRYPDHIGDRFSSVTDAYNRTPSRFPEQSQVNNPLLFSQSSFHQSRNGHYDGWNEVKNGNSNDFAMAELLRNERLGGGFNKQHYPSYEDLKYRMPSSGDIYNNRAFGM</sequence>
<feature type="compositionally biased region" description="Polar residues" evidence="3">
    <location>
        <begin position="329"/>
        <end position="349"/>
    </location>
</feature>
<dbReference type="InterPro" id="IPR035979">
    <property type="entry name" value="RBD_domain_sf"/>
</dbReference>
<feature type="compositionally biased region" description="Basic and acidic residues" evidence="3">
    <location>
        <begin position="420"/>
        <end position="442"/>
    </location>
</feature>
<dbReference type="Pfam" id="PF00076">
    <property type="entry name" value="RRM_1"/>
    <property type="match status" value="1"/>
</dbReference>
<keyword evidence="7" id="KW-1185">Reference proteome</keyword>
<dbReference type="Gene3D" id="3.30.70.330">
    <property type="match status" value="1"/>
</dbReference>
<dbReference type="PANTHER" id="PTHR12603">
    <property type="entry name" value="CCR4-NOT TRANSCRIPTION COMPLEX RELATED"/>
    <property type="match status" value="1"/>
</dbReference>
<dbReference type="InterPro" id="IPR003954">
    <property type="entry name" value="RRM_euk-type"/>
</dbReference>
<feature type="compositionally biased region" description="Polar residues" evidence="3">
    <location>
        <begin position="576"/>
        <end position="585"/>
    </location>
</feature>
<dbReference type="InterPro" id="IPR039515">
    <property type="entry name" value="NOT4_mRING-HC-C4C4"/>
</dbReference>
<keyword evidence="2" id="KW-0694">RNA-binding</keyword>
<dbReference type="GO" id="GO:0003723">
    <property type="term" value="F:RNA binding"/>
    <property type="evidence" value="ECO:0007669"/>
    <property type="project" value="UniProtKB-UniRule"/>
</dbReference>
<feature type="region of interest" description="Disordered" evidence="3">
    <location>
        <begin position="574"/>
        <end position="593"/>
    </location>
</feature>
<keyword evidence="1" id="KW-0479">Metal-binding</keyword>
<evidence type="ECO:0000256" key="3">
    <source>
        <dbReference type="SAM" id="MobiDB-lite"/>
    </source>
</evidence>
<dbReference type="InterPro" id="IPR013083">
    <property type="entry name" value="Znf_RING/FYVE/PHD"/>
</dbReference>
<reference evidence="6" key="1">
    <citation type="submission" date="2022-04" db="EMBL/GenBank/DDBJ databases">
        <title>A functionally conserved STORR gene fusion in Papaver species that diverged 16.8 million years ago.</title>
        <authorList>
            <person name="Catania T."/>
        </authorList>
    </citation>
    <scope>NUCLEOTIDE SEQUENCE</scope>
    <source>
        <strain evidence="6">S-188037</strain>
    </source>
</reference>
<feature type="region of interest" description="Disordered" evidence="3">
    <location>
        <begin position="315"/>
        <end position="443"/>
    </location>
</feature>
<feature type="compositionally biased region" description="Polar residues" evidence="3">
    <location>
        <begin position="370"/>
        <end position="379"/>
    </location>
</feature>
<evidence type="ECO:0000259" key="4">
    <source>
        <dbReference type="PROSITE" id="PS50089"/>
    </source>
</evidence>
<evidence type="ECO:0000313" key="7">
    <source>
        <dbReference type="Proteomes" id="UP001202328"/>
    </source>
</evidence>
<evidence type="ECO:0008006" key="8">
    <source>
        <dbReference type="Google" id="ProtNLM"/>
    </source>
</evidence>
<dbReference type="GO" id="GO:0008270">
    <property type="term" value="F:zinc ion binding"/>
    <property type="evidence" value="ECO:0007669"/>
    <property type="project" value="UniProtKB-KW"/>
</dbReference>
<dbReference type="SMART" id="SM00361">
    <property type="entry name" value="RRM_1"/>
    <property type="match status" value="1"/>
</dbReference>
<dbReference type="Gene3D" id="3.30.40.10">
    <property type="entry name" value="Zinc/RING finger domain, C3HC4 (zinc finger)"/>
    <property type="match status" value="1"/>
</dbReference>
<dbReference type="AlphaFoldDB" id="A0AAD4S122"/>
<accession>A0AAD4S122</accession>
<proteinExistence type="predicted"/>
<dbReference type="GO" id="GO:0030014">
    <property type="term" value="C:CCR4-NOT complex"/>
    <property type="evidence" value="ECO:0007669"/>
    <property type="project" value="InterPro"/>
</dbReference>
<dbReference type="SUPFAM" id="SSF54928">
    <property type="entry name" value="RNA-binding domain, RBD"/>
    <property type="match status" value="1"/>
</dbReference>
<feature type="domain" description="RRM" evidence="5">
    <location>
        <begin position="157"/>
        <end position="243"/>
    </location>
</feature>
<keyword evidence="1" id="KW-0863">Zinc-finger</keyword>
<comment type="caution">
    <text evidence="6">The sequence shown here is derived from an EMBL/GenBank/DDBJ whole genome shotgun (WGS) entry which is preliminary data.</text>
</comment>
<dbReference type="InterPro" id="IPR034261">
    <property type="entry name" value="CNOT4_RRM"/>
</dbReference>
<evidence type="ECO:0000256" key="2">
    <source>
        <dbReference type="PROSITE-ProRule" id="PRU00176"/>
    </source>
</evidence>
<dbReference type="CDD" id="cd12438">
    <property type="entry name" value="RRM_CNOT4"/>
    <property type="match status" value="1"/>
</dbReference>
<evidence type="ECO:0000256" key="1">
    <source>
        <dbReference type="PROSITE-ProRule" id="PRU00175"/>
    </source>
</evidence>
<gene>
    <name evidence="6" type="ORF">MKW98_020095</name>
</gene>
<dbReference type="GO" id="GO:0016567">
    <property type="term" value="P:protein ubiquitination"/>
    <property type="evidence" value="ECO:0007669"/>
    <property type="project" value="TreeGrafter"/>
</dbReference>
<dbReference type="FunFam" id="3.30.70.330:FF:000161">
    <property type="entry name" value="RNA binding (RRM/RBD/RNP motifs) family protein"/>
    <property type="match status" value="1"/>
</dbReference>